<reference evidence="7 8" key="1">
    <citation type="submission" date="2019-08" db="EMBL/GenBank/DDBJ databases">
        <title>Bacillus genomes from the desert of Cuatro Cienegas, Coahuila.</title>
        <authorList>
            <person name="Olmedo-Alvarez G."/>
        </authorList>
    </citation>
    <scope>NUCLEOTIDE SEQUENCE [LARGE SCALE GENOMIC DNA]</scope>
    <source>
        <strain evidence="7 8">CH446_14T</strain>
    </source>
</reference>
<proteinExistence type="inferred from homology"/>
<dbReference type="GO" id="GO:0140359">
    <property type="term" value="F:ABC-type transporter activity"/>
    <property type="evidence" value="ECO:0007669"/>
    <property type="project" value="InterPro"/>
</dbReference>
<dbReference type="PROSITE" id="PS51012">
    <property type="entry name" value="ABC_TM2"/>
    <property type="match status" value="1"/>
</dbReference>
<dbReference type="InterPro" id="IPR047817">
    <property type="entry name" value="ABC2_TM_bact-type"/>
</dbReference>
<dbReference type="AlphaFoldDB" id="A0A5D4RK33"/>
<feature type="transmembrane region" description="Helical" evidence="5">
    <location>
        <begin position="174"/>
        <end position="195"/>
    </location>
</feature>
<dbReference type="PIRSF" id="PIRSF006648">
    <property type="entry name" value="DrrB"/>
    <property type="match status" value="1"/>
</dbReference>
<protein>
    <recommendedName>
        <fullName evidence="5">Transport permease protein</fullName>
    </recommendedName>
</protein>
<keyword evidence="5" id="KW-0813">Transport</keyword>
<name>A0A5D4RK33_9BACI</name>
<feature type="transmembrane region" description="Helical" evidence="5">
    <location>
        <begin position="110"/>
        <end position="131"/>
    </location>
</feature>
<sequence length="259" mass="29119">MQGDEMNIIFLLGREIRYFTNFNNKMYQFLLFFQPLMFLTIIHFLNQVRGDAASGKTVVAAALISMWSYVLYSSGSALMSQKWNDTLKLLMAAPTSLFSVILTKALSNSFIALISMLLSFVYAKFIFGFNLDIRDYGLFFMSVLVLILSLSVAGLILAVVFVASQNVYDFQNLILTPMILLCGVFIPVESFPFILKWVAYLVPMTWGIKTVHEALDLSPSLLETMMVSILISLVYLALAYFIVKKIESILRRSGSLGAI</sequence>
<comment type="similarity">
    <text evidence="5">Belongs to the ABC-2 integral membrane protein family.</text>
</comment>
<dbReference type="Pfam" id="PF01061">
    <property type="entry name" value="ABC2_membrane"/>
    <property type="match status" value="1"/>
</dbReference>
<dbReference type="InterPro" id="IPR013525">
    <property type="entry name" value="ABC2_TM"/>
</dbReference>
<keyword evidence="5" id="KW-1003">Cell membrane</keyword>
<evidence type="ECO:0000256" key="5">
    <source>
        <dbReference type="RuleBase" id="RU361157"/>
    </source>
</evidence>
<dbReference type="PANTHER" id="PTHR43027">
    <property type="entry name" value="DOXORUBICIN RESISTANCE ABC TRANSPORTER PERMEASE PROTEIN DRRC-RELATED"/>
    <property type="match status" value="1"/>
</dbReference>
<accession>A0A5D4RK33</accession>
<keyword evidence="4 5" id="KW-0472">Membrane</keyword>
<evidence type="ECO:0000256" key="2">
    <source>
        <dbReference type="ARBA" id="ARBA00022692"/>
    </source>
</evidence>
<feature type="transmembrane region" description="Helical" evidence="5">
    <location>
        <begin position="57"/>
        <end position="74"/>
    </location>
</feature>
<dbReference type="InterPro" id="IPR052902">
    <property type="entry name" value="ABC-2_transporter"/>
</dbReference>
<dbReference type="PANTHER" id="PTHR43027:SF1">
    <property type="entry name" value="DOXORUBICIN RESISTANCE ABC TRANSPORTER PERMEASE PROTEIN DRRC-RELATED"/>
    <property type="match status" value="1"/>
</dbReference>
<keyword evidence="2 5" id="KW-0812">Transmembrane</keyword>
<dbReference type="Proteomes" id="UP000322139">
    <property type="component" value="Unassembled WGS sequence"/>
</dbReference>
<evidence type="ECO:0000256" key="4">
    <source>
        <dbReference type="ARBA" id="ARBA00023136"/>
    </source>
</evidence>
<feature type="transmembrane region" description="Helical" evidence="5">
    <location>
        <begin position="137"/>
        <end position="162"/>
    </location>
</feature>
<dbReference type="InterPro" id="IPR000412">
    <property type="entry name" value="ABC_2_transport"/>
</dbReference>
<dbReference type="EMBL" id="VTER01000002">
    <property type="protein sequence ID" value="TYS51169.1"/>
    <property type="molecule type" value="Genomic_DNA"/>
</dbReference>
<organism evidence="7 8">
    <name type="scientific">Bacillus infantis</name>
    <dbReference type="NCBI Taxonomy" id="324767"/>
    <lineage>
        <taxon>Bacteria</taxon>
        <taxon>Bacillati</taxon>
        <taxon>Bacillota</taxon>
        <taxon>Bacilli</taxon>
        <taxon>Bacillales</taxon>
        <taxon>Bacillaceae</taxon>
        <taxon>Bacillus</taxon>
    </lineage>
</organism>
<comment type="caution">
    <text evidence="7">The sequence shown here is derived from an EMBL/GenBank/DDBJ whole genome shotgun (WGS) entry which is preliminary data.</text>
</comment>
<keyword evidence="3 5" id="KW-1133">Transmembrane helix</keyword>
<comment type="subcellular location">
    <subcellularLocation>
        <location evidence="5">Cell membrane</location>
        <topology evidence="5">Multi-pass membrane protein</topology>
    </subcellularLocation>
    <subcellularLocation>
        <location evidence="1">Membrane</location>
        <topology evidence="1">Multi-pass membrane protein</topology>
    </subcellularLocation>
</comment>
<feature type="transmembrane region" description="Helical" evidence="5">
    <location>
        <begin position="225"/>
        <end position="243"/>
    </location>
</feature>
<feature type="domain" description="ABC transmembrane type-2" evidence="6">
    <location>
        <begin position="24"/>
        <end position="246"/>
    </location>
</feature>
<evidence type="ECO:0000313" key="7">
    <source>
        <dbReference type="EMBL" id="TYS51169.1"/>
    </source>
</evidence>
<evidence type="ECO:0000313" key="8">
    <source>
        <dbReference type="Proteomes" id="UP000322139"/>
    </source>
</evidence>
<evidence type="ECO:0000256" key="3">
    <source>
        <dbReference type="ARBA" id="ARBA00022989"/>
    </source>
</evidence>
<evidence type="ECO:0000256" key="1">
    <source>
        <dbReference type="ARBA" id="ARBA00004141"/>
    </source>
</evidence>
<feature type="transmembrane region" description="Helical" evidence="5">
    <location>
        <begin position="26"/>
        <end position="45"/>
    </location>
</feature>
<evidence type="ECO:0000259" key="6">
    <source>
        <dbReference type="PROSITE" id="PS51012"/>
    </source>
</evidence>
<gene>
    <name evidence="7" type="ORF">FZD51_03780</name>
</gene>
<dbReference type="GO" id="GO:0043190">
    <property type="term" value="C:ATP-binding cassette (ABC) transporter complex"/>
    <property type="evidence" value="ECO:0007669"/>
    <property type="project" value="InterPro"/>
</dbReference>